<keyword evidence="1" id="KW-0472">Membrane</keyword>
<keyword evidence="1" id="KW-1133">Transmembrane helix</keyword>
<dbReference type="eggNOG" id="COG2801">
    <property type="taxonomic scope" value="Bacteria"/>
</dbReference>
<feature type="transmembrane region" description="Helical" evidence="1">
    <location>
        <begin position="13"/>
        <end position="32"/>
    </location>
</feature>
<organism evidence="2 3">
    <name type="scientific">Streptomyces sviceus (strain ATCC 29083 / DSM 924 / JCM 4929 / NBRC 13980 / NCIMB 11184 / NRRL 5439 / UC 5370)</name>
    <dbReference type="NCBI Taxonomy" id="463191"/>
    <lineage>
        <taxon>Bacteria</taxon>
        <taxon>Bacillati</taxon>
        <taxon>Actinomycetota</taxon>
        <taxon>Actinomycetes</taxon>
        <taxon>Kitasatosporales</taxon>
        <taxon>Streptomycetaceae</taxon>
        <taxon>Streptomyces</taxon>
    </lineage>
</organism>
<gene>
    <name evidence="2" type="ORF">SSEG_01793</name>
</gene>
<accession>B5HQV8</accession>
<evidence type="ECO:0000313" key="2">
    <source>
        <dbReference type="EMBL" id="EDY55213.1"/>
    </source>
</evidence>
<protein>
    <submittedName>
        <fullName evidence="2">Uncharacterized protein</fullName>
    </submittedName>
</protein>
<keyword evidence="1" id="KW-0812">Transmembrane</keyword>
<proteinExistence type="predicted"/>
<dbReference type="EMBL" id="CM000951">
    <property type="protein sequence ID" value="EDY55213.1"/>
    <property type="molecule type" value="Genomic_DNA"/>
</dbReference>
<sequence>MAALGGCGMSSSVLLRFAYLAVTNAFSVLRLLPMSDRDKDVEILVLRHQLTVVQRQLGLSR</sequence>
<keyword evidence="3" id="KW-1185">Reference proteome</keyword>
<name>B5HQV8_STRX2</name>
<dbReference type="Proteomes" id="UP000002785">
    <property type="component" value="Chromosome"/>
</dbReference>
<evidence type="ECO:0000256" key="1">
    <source>
        <dbReference type="SAM" id="Phobius"/>
    </source>
</evidence>
<dbReference type="HOGENOM" id="CLU_2920985_0_0_11"/>
<reference evidence="2" key="1">
    <citation type="submission" date="2009-10" db="EMBL/GenBank/DDBJ databases">
        <title>The genome sequence of Streptomyces sviceus strain ATCC 29083.</title>
        <authorList>
            <consortium name="The Broad Institute Genome Sequencing Platform"/>
            <consortium name="Broad Institute Microbial Sequencing Center"/>
            <person name="Fischbach M."/>
            <person name="Godfrey P."/>
            <person name="Ward D."/>
            <person name="Young S."/>
            <person name="Zeng Q."/>
            <person name="Koehrsen M."/>
            <person name="Alvarado L."/>
            <person name="Berlin A.M."/>
            <person name="Bochicchio J."/>
            <person name="Borenstein D."/>
            <person name="Chapman S.B."/>
            <person name="Chen Z."/>
            <person name="Engels R."/>
            <person name="Freedman E."/>
            <person name="Gellesch M."/>
            <person name="Goldberg J."/>
            <person name="Griggs A."/>
            <person name="Gujja S."/>
            <person name="Heilman E.R."/>
            <person name="Heiman D.I."/>
            <person name="Hepburn T.A."/>
            <person name="Howarth C."/>
            <person name="Jen D."/>
            <person name="Larson L."/>
            <person name="Lewis B."/>
            <person name="Mehta T."/>
            <person name="Park D."/>
            <person name="Pearson M."/>
            <person name="Richards J."/>
            <person name="Roberts A."/>
            <person name="Saif S."/>
            <person name="Shea T.D."/>
            <person name="Shenoy N."/>
            <person name="Sisk P."/>
            <person name="Stolte C."/>
            <person name="Sykes S.N."/>
            <person name="Thomson T."/>
            <person name="Walk T."/>
            <person name="White J."/>
            <person name="Yandava C."/>
            <person name="Straight P."/>
            <person name="Clardy J."/>
            <person name="Hung D."/>
            <person name="Kolter R."/>
            <person name="Mekalanos J."/>
            <person name="Walker S."/>
            <person name="Walsh C.T."/>
            <person name="Wieland-Brown L.C."/>
            <person name="Haas B."/>
            <person name="Nusbaum C."/>
            <person name="Birren B."/>
        </authorList>
    </citation>
    <scope>NUCLEOTIDE SEQUENCE [LARGE SCALE GENOMIC DNA]</scope>
    <source>
        <strain evidence="2">ATCC 29083</strain>
    </source>
</reference>
<dbReference type="AlphaFoldDB" id="B5HQV8"/>
<evidence type="ECO:0000313" key="3">
    <source>
        <dbReference type="Proteomes" id="UP000002785"/>
    </source>
</evidence>